<dbReference type="Pfam" id="PF13426">
    <property type="entry name" value="PAS_9"/>
    <property type="match status" value="2"/>
</dbReference>
<dbReference type="PROSITE" id="PS50109">
    <property type="entry name" value="HIS_KIN"/>
    <property type="match status" value="1"/>
</dbReference>
<dbReference type="PRINTS" id="PR00344">
    <property type="entry name" value="BCTRLSENSOR"/>
</dbReference>
<dbReference type="InterPro" id="IPR035965">
    <property type="entry name" value="PAS-like_dom_sf"/>
</dbReference>
<dbReference type="SUPFAM" id="SSF55874">
    <property type="entry name" value="ATPase domain of HSP90 chaperone/DNA topoisomerase II/histidine kinase"/>
    <property type="match status" value="1"/>
</dbReference>
<dbReference type="InterPro" id="IPR000014">
    <property type="entry name" value="PAS"/>
</dbReference>
<dbReference type="EMBL" id="CP012801">
    <property type="protein sequence ID" value="ALJ61994.1"/>
    <property type="molecule type" value="Genomic_DNA"/>
</dbReference>
<sequence length="642" mass="73414">MENELLSLIPEYIPLGLGVYDKDGYLKYANDTTLKMFGVTMKDIYNINIFDDPNITAEDKTLLKQGLNVSFETDYDFDLCENFYETPIKGIKKYFVTKVTIMRDPEGNRQGYLLACEDITVKKAQEREIIESYKKIKATQKELSLALNAGKLSSWNYNIKEGLFCKFDVHIENIEKRSLQSIYESIHPDDRNKFMALLEVVAHKQKLPENRIILRVLENNATDYSYSSFTYSAVEDEAGNVVVITFIQRDITEDIIYQQNLITAKNKAEEADKLKSTFLANMSHEIRTPLNAIVGFSELLTETDDAEEKFEYKQLIETNSEILLKLIGDILDLSKIEVGSIDINRQKLNLCQLCDELYRSFQQRIKNPKVTLKLINPYTKCVANFDKYRFMQIFTNFATNAIKYTPQGEIVMGYECMPGQVRIYVKDSGIGIPEEKKNRIFSRFEKLDTFAQGTGLGLSICKAIADATGGEVGFKSKANIGSEFWYIGYTDVEYVEKSEVADEDLNNKSTEHLSADSPVKIKDLNILIAEDNDSNYLLIKKLLKDNQLTRAITGVEAIEKIKAQTFDIVFMDMRMPVMNGLEATSLIREFNQTTPIIALTANAFDSDRENALAAGCNHFMTKPVKKRELMDLLFRYFKQQPQ</sequence>
<dbReference type="SUPFAM" id="SSF55785">
    <property type="entry name" value="PYP-like sensor domain (PAS domain)"/>
    <property type="match status" value="2"/>
</dbReference>
<accession>A0A0P0GUP4</accession>
<evidence type="ECO:0000256" key="4">
    <source>
        <dbReference type="ARBA" id="ARBA00022679"/>
    </source>
</evidence>
<dbReference type="SMART" id="SM00388">
    <property type="entry name" value="HisKA"/>
    <property type="match status" value="1"/>
</dbReference>
<evidence type="ECO:0000313" key="11">
    <source>
        <dbReference type="Proteomes" id="UP000061809"/>
    </source>
</evidence>
<dbReference type="PROSITE" id="PS50112">
    <property type="entry name" value="PAS"/>
    <property type="match status" value="1"/>
</dbReference>
<dbReference type="NCBIfam" id="TIGR00229">
    <property type="entry name" value="sensory_box"/>
    <property type="match status" value="1"/>
</dbReference>
<dbReference type="InterPro" id="IPR004358">
    <property type="entry name" value="Sig_transdc_His_kin-like_C"/>
</dbReference>
<dbReference type="Gene3D" id="3.30.565.10">
    <property type="entry name" value="Histidine kinase-like ATPase, C-terminal domain"/>
    <property type="match status" value="1"/>
</dbReference>
<dbReference type="Gene3D" id="1.10.287.130">
    <property type="match status" value="1"/>
</dbReference>
<feature type="domain" description="Response regulatory" evidence="8">
    <location>
        <begin position="525"/>
        <end position="637"/>
    </location>
</feature>
<protein>
    <recommendedName>
        <fullName evidence="2">histidine kinase</fullName>
        <ecNumber evidence="2">2.7.13.3</ecNumber>
    </recommendedName>
</protein>
<dbReference type="InterPro" id="IPR011006">
    <property type="entry name" value="CheY-like_superfamily"/>
</dbReference>
<dbReference type="SMART" id="SM00448">
    <property type="entry name" value="REC"/>
    <property type="match status" value="1"/>
</dbReference>
<keyword evidence="3 6" id="KW-0597">Phosphoprotein</keyword>
<keyword evidence="5" id="KW-0418">Kinase</keyword>
<evidence type="ECO:0000259" key="7">
    <source>
        <dbReference type="PROSITE" id="PS50109"/>
    </source>
</evidence>
<keyword evidence="4 10" id="KW-0808">Transferase</keyword>
<evidence type="ECO:0000256" key="6">
    <source>
        <dbReference type="PROSITE-ProRule" id="PRU00169"/>
    </source>
</evidence>
<feature type="domain" description="PAS" evidence="9">
    <location>
        <begin position="2"/>
        <end position="74"/>
    </location>
</feature>
<dbReference type="Pfam" id="PF00512">
    <property type="entry name" value="HisKA"/>
    <property type="match status" value="1"/>
</dbReference>
<dbReference type="SMART" id="SM00387">
    <property type="entry name" value="HATPase_c"/>
    <property type="match status" value="1"/>
</dbReference>
<reference evidence="10 11" key="1">
    <citation type="journal article" date="2015" name="Science">
        <title>Genetic determinants of in vivo fitness and diet responsiveness in multiple human gut Bacteroides.</title>
        <authorList>
            <person name="Wu M."/>
            <person name="McNulty N.P."/>
            <person name="Rodionov D.A."/>
            <person name="Khoroshkin M.S."/>
            <person name="Griffin N.W."/>
            <person name="Cheng J."/>
            <person name="Latreille P."/>
            <person name="Kerstetter R.A."/>
            <person name="Terrapon N."/>
            <person name="Henrissat B."/>
            <person name="Osterman A.L."/>
            <person name="Gordon J.I."/>
        </authorList>
    </citation>
    <scope>NUCLEOTIDE SEQUENCE [LARGE SCALE GENOMIC DNA]</scope>
    <source>
        <strain evidence="10 11">WH2</strain>
    </source>
</reference>
<dbReference type="CDD" id="cd17546">
    <property type="entry name" value="REC_hyHK_CKI1_RcsC-like"/>
    <property type="match status" value="1"/>
</dbReference>
<evidence type="ECO:0000259" key="9">
    <source>
        <dbReference type="PROSITE" id="PS50112"/>
    </source>
</evidence>
<dbReference type="PROSITE" id="PS50110">
    <property type="entry name" value="RESPONSE_REGULATORY"/>
    <property type="match status" value="1"/>
</dbReference>
<dbReference type="InterPro" id="IPR005467">
    <property type="entry name" value="His_kinase_dom"/>
</dbReference>
<evidence type="ECO:0000256" key="2">
    <source>
        <dbReference type="ARBA" id="ARBA00012438"/>
    </source>
</evidence>
<gene>
    <name evidence="10" type="primary">rpfC_4</name>
    <name evidence="10" type="ORF">BcellWH2_04783</name>
</gene>
<evidence type="ECO:0000313" key="10">
    <source>
        <dbReference type="EMBL" id="ALJ61994.1"/>
    </source>
</evidence>
<feature type="modified residue" description="4-aspartylphosphate" evidence="6">
    <location>
        <position position="572"/>
    </location>
</feature>
<dbReference type="GO" id="GO:0005886">
    <property type="term" value="C:plasma membrane"/>
    <property type="evidence" value="ECO:0007669"/>
    <property type="project" value="TreeGrafter"/>
</dbReference>
<dbReference type="CDD" id="cd00130">
    <property type="entry name" value="PAS"/>
    <property type="match status" value="1"/>
</dbReference>
<dbReference type="RefSeq" id="WP_029427606.1">
    <property type="nucleotide sequence ID" value="NZ_CP012801.1"/>
</dbReference>
<feature type="domain" description="Histidine kinase" evidence="7">
    <location>
        <begin position="281"/>
        <end position="484"/>
    </location>
</feature>
<evidence type="ECO:0000256" key="3">
    <source>
        <dbReference type="ARBA" id="ARBA00022553"/>
    </source>
</evidence>
<dbReference type="EC" id="2.7.13.3" evidence="2"/>
<dbReference type="PATRIC" id="fig|246787.4.peg.4940"/>
<dbReference type="Gene3D" id="3.30.450.20">
    <property type="entry name" value="PAS domain"/>
    <property type="match status" value="2"/>
</dbReference>
<organism evidence="10 11">
    <name type="scientific">Bacteroides cellulosilyticus</name>
    <dbReference type="NCBI Taxonomy" id="246787"/>
    <lineage>
        <taxon>Bacteria</taxon>
        <taxon>Pseudomonadati</taxon>
        <taxon>Bacteroidota</taxon>
        <taxon>Bacteroidia</taxon>
        <taxon>Bacteroidales</taxon>
        <taxon>Bacteroidaceae</taxon>
        <taxon>Bacteroides</taxon>
    </lineage>
</organism>
<dbReference type="PANTHER" id="PTHR43047:SF72">
    <property type="entry name" value="OSMOSENSING HISTIDINE PROTEIN KINASE SLN1"/>
    <property type="match status" value="1"/>
</dbReference>
<dbReference type="AlphaFoldDB" id="A0A0P0GUP4"/>
<dbReference type="CDD" id="cd00082">
    <property type="entry name" value="HisKA"/>
    <property type="match status" value="1"/>
</dbReference>
<dbReference type="SUPFAM" id="SSF47384">
    <property type="entry name" value="Homodimeric domain of signal transducing histidine kinase"/>
    <property type="match status" value="1"/>
</dbReference>
<dbReference type="KEGG" id="bcel:BcellWH2_04783"/>
<dbReference type="PANTHER" id="PTHR43047">
    <property type="entry name" value="TWO-COMPONENT HISTIDINE PROTEIN KINASE"/>
    <property type="match status" value="1"/>
</dbReference>
<evidence type="ECO:0000256" key="1">
    <source>
        <dbReference type="ARBA" id="ARBA00000085"/>
    </source>
</evidence>
<dbReference type="InterPro" id="IPR036097">
    <property type="entry name" value="HisK_dim/P_sf"/>
</dbReference>
<dbReference type="GO" id="GO:0009927">
    <property type="term" value="F:histidine phosphotransfer kinase activity"/>
    <property type="evidence" value="ECO:0007669"/>
    <property type="project" value="TreeGrafter"/>
</dbReference>
<dbReference type="InterPro" id="IPR003594">
    <property type="entry name" value="HATPase_dom"/>
</dbReference>
<dbReference type="InterPro" id="IPR036890">
    <property type="entry name" value="HATPase_C_sf"/>
</dbReference>
<dbReference type="InterPro" id="IPR003661">
    <property type="entry name" value="HisK_dim/P_dom"/>
</dbReference>
<dbReference type="SUPFAM" id="SSF52172">
    <property type="entry name" value="CheY-like"/>
    <property type="match status" value="1"/>
</dbReference>
<dbReference type="GO" id="GO:0000155">
    <property type="term" value="F:phosphorelay sensor kinase activity"/>
    <property type="evidence" value="ECO:0007669"/>
    <property type="project" value="InterPro"/>
</dbReference>
<proteinExistence type="predicted"/>
<dbReference type="InterPro" id="IPR001789">
    <property type="entry name" value="Sig_transdc_resp-reg_receiver"/>
</dbReference>
<dbReference type="Pfam" id="PF00072">
    <property type="entry name" value="Response_reg"/>
    <property type="match status" value="1"/>
</dbReference>
<comment type="catalytic activity">
    <reaction evidence="1">
        <text>ATP + protein L-histidine = ADP + protein N-phospho-L-histidine.</text>
        <dbReference type="EC" id="2.7.13.3"/>
    </reaction>
</comment>
<evidence type="ECO:0000256" key="5">
    <source>
        <dbReference type="ARBA" id="ARBA00022777"/>
    </source>
</evidence>
<dbReference type="Pfam" id="PF02518">
    <property type="entry name" value="HATPase_c"/>
    <property type="match status" value="1"/>
</dbReference>
<dbReference type="Gene3D" id="3.40.50.2300">
    <property type="match status" value="1"/>
</dbReference>
<name>A0A0P0GUP4_9BACE</name>
<evidence type="ECO:0000259" key="8">
    <source>
        <dbReference type="PROSITE" id="PS50110"/>
    </source>
</evidence>
<dbReference type="Proteomes" id="UP000061809">
    <property type="component" value="Chromosome"/>
</dbReference>